<dbReference type="SUPFAM" id="SSF53850">
    <property type="entry name" value="Periplasmic binding protein-like II"/>
    <property type="match status" value="1"/>
</dbReference>
<dbReference type="RefSeq" id="WP_010797433.1">
    <property type="nucleotide sequence ID" value="NZ_CP053063.1"/>
</dbReference>
<dbReference type="EMBL" id="UAUF01000013">
    <property type="protein sequence ID" value="SPZ09915.1"/>
    <property type="molecule type" value="Genomic_DNA"/>
</dbReference>
<dbReference type="Pfam" id="PF03466">
    <property type="entry name" value="LysR_substrate"/>
    <property type="match status" value="1"/>
</dbReference>
<dbReference type="PANTHER" id="PTHR30126">
    <property type="entry name" value="HTH-TYPE TRANSCRIPTIONAL REGULATOR"/>
    <property type="match status" value="1"/>
</dbReference>
<reference evidence="6 9" key="2">
    <citation type="submission" date="2020-10" db="EMBL/GenBank/DDBJ databases">
        <title>Genome sequences of Pseudomonas isolates.</title>
        <authorList>
            <person name="Wessels L."/>
            <person name="Reich F."/>
            <person name="Hammerl J."/>
        </authorList>
    </citation>
    <scope>NUCLEOTIDE SEQUENCE [LARGE SCALE GENOMIC DNA]</scope>
    <source>
        <strain evidence="6 9">20-MO00624-0</strain>
    </source>
</reference>
<dbReference type="PROSITE" id="PS50931">
    <property type="entry name" value="HTH_LYSR"/>
    <property type="match status" value="1"/>
</dbReference>
<evidence type="ECO:0000256" key="2">
    <source>
        <dbReference type="ARBA" id="ARBA00023015"/>
    </source>
</evidence>
<dbReference type="CDD" id="cd08420">
    <property type="entry name" value="PBP2_CysL_like"/>
    <property type="match status" value="1"/>
</dbReference>
<evidence type="ECO:0000313" key="7">
    <source>
        <dbReference type="EMBL" id="SPZ09915.1"/>
    </source>
</evidence>
<dbReference type="InterPro" id="IPR005119">
    <property type="entry name" value="LysR_subst-bd"/>
</dbReference>
<keyword evidence="4" id="KW-0804">Transcription</keyword>
<dbReference type="GeneID" id="300267167"/>
<dbReference type="InterPro" id="IPR036390">
    <property type="entry name" value="WH_DNA-bd_sf"/>
</dbReference>
<organism evidence="7 8">
    <name type="scientific">Pseudomonas luteola</name>
    <dbReference type="NCBI Taxonomy" id="47886"/>
    <lineage>
        <taxon>Bacteria</taxon>
        <taxon>Pseudomonadati</taxon>
        <taxon>Pseudomonadota</taxon>
        <taxon>Gammaproteobacteria</taxon>
        <taxon>Pseudomonadales</taxon>
        <taxon>Pseudomonadaceae</taxon>
        <taxon>Pseudomonas</taxon>
    </lineage>
</organism>
<dbReference type="Gene3D" id="3.40.190.290">
    <property type="match status" value="1"/>
</dbReference>
<proteinExistence type="inferred from homology"/>
<accession>A0A2X2DBX6</accession>
<evidence type="ECO:0000256" key="3">
    <source>
        <dbReference type="ARBA" id="ARBA00023125"/>
    </source>
</evidence>
<dbReference type="PANTHER" id="PTHR30126:SF94">
    <property type="entry name" value="LYSR FAMILY TRANSCRIPTIONAL REGULATOR"/>
    <property type="match status" value="1"/>
</dbReference>
<dbReference type="AlphaFoldDB" id="A0A2X2DBX6"/>
<dbReference type="PRINTS" id="PR00039">
    <property type="entry name" value="HTHLYSR"/>
</dbReference>
<evidence type="ECO:0000313" key="9">
    <source>
        <dbReference type="Proteomes" id="UP000626180"/>
    </source>
</evidence>
<gene>
    <name evidence="7" type="primary">cmpR_1</name>
    <name evidence="6" type="ORF">IRZ65_01050</name>
    <name evidence="7" type="ORF">NCTC11842_03500</name>
</gene>
<reference evidence="7 8" key="1">
    <citation type="submission" date="2018-06" db="EMBL/GenBank/DDBJ databases">
        <authorList>
            <consortium name="Pathogen Informatics"/>
            <person name="Doyle S."/>
        </authorList>
    </citation>
    <scope>NUCLEOTIDE SEQUENCE [LARGE SCALE GENOMIC DNA]</scope>
    <source>
        <strain evidence="7 8">NCTC11842</strain>
    </source>
</reference>
<evidence type="ECO:0000313" key="6">
    <source>
        <dbReference type="EMBL" id="MBF8639268.1"/>
    </source>
</evidence>
<dbReference type="SUPFAM" id="SSF46785">
    <property type="entry name" value="Winged helix' DNA-binding domain"/>
    <property type="match status" value="1"/>
</dbReference>
<evidence type="ECO:0000256" key="4">
    <source>
        <dbReference type="ARBA" id="ARBA00023163"/>
    </source>
</evidence>
<evidence type="ECO:0000313" key="8">
    <source>
        <dbReference type="Proteomes" id="UP000250443"/>
    </source>
</evidence>
<dbReference type="InterPro" id="IPR036388">
    <property type="entry name" value="WH-like_DNA-bd_sf"/>
</dbReference>
<dbReference type="Pfam" id="PF00126">
    <property type="entry name" value="HTH_1"/>
    <property type="match status" value="1"/>
</dbReference>
<dbReference type="EMBL" id="JADMCD010000001">
    <property type="protein sequence ID" value="MBF8639268.1"/>
    <property type="molecule type" value="Genomic_DNA"/>
</dbReference>
<dbReference type="GO" id="GO:0000976">
    <property type="term" value="F:transcription cis-regulatory region binding"/>
    <property type="evidence" value="ECO:0007669"/>
    <property type="project" value="TreeGrafter"/>
</dbReference>
<keyword evidence="3" id="KW-0238">DNA-binding</keyword>
<keyword evidence="2" id="KW-0805">Transcription regulation</keyword>
<comment type="similarity">
    <text evidence="1">Belongs to the LysR transcriptional regulatory family.</text>
</comment>
<dbReference type="NCBIfam" id="NF008095">
    <property type="entry name" value="PRK10837.1"/>
    <property type="match status" value="1"/>
</dbReference>
<feature type="domain" description="HTH lysR-type" evidence="5">
    <location>
        <begin position="3"/>
        <end position="60"/>
    </location>
</feature>
<name>A0A2X2DBX6_PSELU</name>
<protein>
    <submittedName>
        <fullName evidence="6 7">Transcriptional regulator</fullName>
    </submittedName>
</protein>
<evidence type="ECO:0000259" key="5">
    <source>
        <dbReference type="PROSITE" id="PS50931"/>
    </source>
</evidence>
<dbReference type="Gene3D" id="1.10.10.10">
    <property type="entry name" value="Winged helix-like DNA-binding domain superfamily/Winged helix DNA-binding domain"/>
    <property type="match status" value="1"/>
</dbReference>
<dbReference type="Proteomes" id="UP000250443">
    <property type="component" value="Unassembled WGS sequence"/>
</dbReference>
<evidence type="ECO:0000256" key="1">
    <source>
        <dbReference type="ARBA" id="ARBA00009437"/>
    </source>
</evidence>
<dbReference type="InterPro" id="IPR000847">
    <property type="entry name" value="LysR_HTH_N"/>
</dbReference>
<dbReference type="Proteomes" id="UP000626180">
    <property type="component" value="Unassembled WGS sequence"/>
</dbReference>
<dbReference type="GO" id="GO:0003700">
    <property type="term" value="F:DNA-binding transcription factor activity"/>
    <property type="evidence" value="ECO:0007669"/>
    <property type="project" value="InterPro"/>
</dbReference>
<sequence length="315" mass="35263">MRFTLRQLEVFVGVARLESVSRAAETLALSQSATSTALGELERQFDCKLFDRAGKRLTLNALGRQLLPKAVALLDRSDEIENLLRGKTGFGSLEVGATLTIGNYLATLLLGDFMQRHPDCRVRLHVHNTAHIVQRVANHDIDLGLIEGDCQDADIEVHPWIEDELVIFCAPQHPLANHPTVGLEELIDQAWILREQGSGTRLTFDQAMRHHAAPLNIRLELEHTEAIIRAVESGLGIGCISRLALRDAFERGSLVPIETPSLDLRRQFCFIWHRQKYQTAAMTEFLALCRKLTEGIARSDQILLAPFKERATPAE</sequence>
<keyword evidence="9" id="KW-1185">Reference proteome</keyword>